<dbReference type="EMBL" id="CP006850">
    <property type="protein sequence ID" value="AHH20838.1"/>
    <property type="molecule type" value="Genomic_DNA"/>
</dbReference>
<dbReference type="SUPFAM" id="SSF53756">
    <property type="entry name" value="UDP-Glycosyltransferase/glycogen phosphorylase"/>
    <property type="match status" value="1"/>
</dbReference>
<dbReference type="KEGG" id="nno:NONO_c60620"/>
<dbReference type="HOGENOM" id="CLU_806166_0_0_11"/>
<dbReference type="Pfam" id="PF13692">
    <property type="entry name" value="Glyco_trans_1_4"/>
    <property type="match status" value="1"/>
</dbReference>
<gene>
    <name evidence="1" type="ORF">NONO_c60620</name>
</gene>
<dbReference type="OrthoDB" id="4537958at2"/>
<keyword evidence="2" id="KW-1185">Reference proteome</keyword>
<organism evidence="1 2">
    <name type="scientific">Nocardia nova SH22a</name>
    <dbReference type="NCBI Taxonomy" id="1415166"/>
    <lineage>
        <taxon>Bacteria</taxon>
        <taxon>Bacillati</taxon>
        <taxon>Actinomycetota</taxon>
        <taxon>Actinomycetes</taxon>
        <taxon>Mycobacteriales</taxon>
        <taxon>Nocardiaceae</taxon>
        <taxon>Nocardia</taxon>
    </lineage>
</organism>
<evidence type="ECO:0000313" key="1">
    <source>
        <dbReference type="EMBL" id="AHH20838.1"/>
    </source>
</evidence>
<dbReference type="RefSeq" id="WP_025352179.1">
    <property type="nucleotide sequence ID" value="NZ_CP006850.1"/>
</dbReference>
<keyword evidence="1" id="KW-0808">Transferase</keyword>
<name>W5TPH2_9NOCA</name>
<dbReference type="Gene3D" id="3.40.50.2000">
    <property type="entry name" value="Glycogen Phosphorylase B"/>
    <property type="match status" value="1"/>
</dbReference>
<dbReference type="PATRIC" id="fig|1415166.3.peg.6238"/>
<dbReference type="STRING" id="1415166.NONO_c60620"/>
<dbReference type="AlphaFoldDB" id="W5TPH2"/>
<accession>W5TPH2</accession>
<dbReference type="GO" id="GO:0016740">
    <property type="term" value="F:transferase activity"/>
    <property type="evidence" value="ECO:0007669"/>
    <property type="project" value="UniProtKB-KW"/>
</dbReference>
<proteinExistence type="predicted"/>
<evidence type="ECO:0000313" key="2">
    <source>
        <dbReference type="Proteomes" id="UP000019150"/>
    </source>
</evidence>
<protein>
    <submittedName>
        <fullName evidence="1">Glycosyltransferase domain-containing protein</fullName>
    </submittedName>
</protein>
<reference evidence="1 2" key="1">
    <citation type="journal article" date="2014" name="Appl. Environ. Microbiol.">
        <title>Insights into the Microbial Degradation of Rubber and Gutta-Percha by Analysis of the Complete Genome of Nocardia nova SH22a.</title>
        <authorList>
            <person name="Luo Q."/>
            <person name="Hiessl S."/>
            <person name="Poehlein A."/>
            <person name="Daniel R."/>
            <person name="Steinbuchel A."/>
        </authorList>
    </citation>
    <scope>NUCLEOTIDE SEQUENCE [LARGE SCALE GENOMIC DNA]</scope>
    <source>
        <strain evidence="1">SH22a</strain>
    </source>
</reference>
<dbReference type="Proteomes" id="UP000019150">
    <property type="component" value="Chromosome"/>
</dbReference>
<sequence length="344" mass="38535">MRIGLIARADNTGLGVQTYEFAQHMRPARVLVVDISHMKRNTLFPNRYPGADIVRGFPTERQFARFLDDVDVVFTAETPYGPWLYPMAEQRGIPTVQQYNYEFLDLSTGSPTVLAAPTLWRFEDVEHPNHQHLPVPIATERFPRLGHMPTATRFLHVAGRPAVHDRNGTADLLDALRMVRSPIEVTITCQDRQYVGGLLSSRAMPANVHLTVKTIDVQNYWDLYTGHDVLIMPRRFGGLCLPVNEALGAGMPVIMPDVSPNHTMVPSEWLVPATSGGEFKVRQMVDLHTVDHHALADKIDQFASDHAFFQQSAATALALADVYSWRALKPRYEQLLNALVPAPA</sequence>